<evidence type="ECO:0000313" key="4">
    <source>
        <dbReference type="Proteomes" id="UP000003751"/>
    </source>
</evidence>
<proteinExistence type="predicted"/>
<sequence length="64" mass="7022">MHESLKDVGLATRSLSLAVGILLGSRVSELFGFGSVLKFVLMFGSTLLSMVCIWWLRQIAYESG</sequence>
<keyword evidence="1" id="KW-0812">Transmembrane</keyword>
<dbReference type="Proteomes" id="UP000184203">
    <property type="component" value="Unassembled WGS sequence"/>
</dbReference>
<dbReference type="Proteomes" id="UP000003751">
    <property type="component" value="Unassembled WGS sequence"/>
</dbReference>
<organism evidence="2 4">
    <name type="scientific">Haladaptatus paucihalophilus DX253</name>
    <dbReference type="NCBI Taxonomy" id="797209"/>
    <lineage>
        <taxon>Archaea</taxon>
        <taxon>Methanobacteriati</taxon>
        <taxon>Methanobacteriota</taxon>
        <taxon>Stenosarchaea group</taxon>
        <taxon>Halobacteria</taxon>
        <taxon>Halobacteriales</taxon>
        <taxon>Haladaptataceae</taxon>
        <taxon>Haladaptatus</taxon>
    </lineage>
</organism>
<reference evidence="5" key="2">
    <citation type="submission" date="2016-11" db="EMBL/GenBank/DDBJ databases">
        <authorList>
            <person name="Varghese N."/>
            <person name="Submissions S."/>
        </authorList>
    </citation>
    <scope>NUCLEOTIDE SEQUENCE [LARGE SCALE GENOMIC DNA]</scope>
    <source>
        <strain evidence="5">DX253</strain>
    </source>
</reference>
<evidence type="ECO:0000313" key="2">
    <source>
        <dbReference type="EMBL" id="EFW91926.1"/>
    </source>
</evidence>
<keyword evidence="5" id="KW-1185">Reference proteome</keyword>
<protein>
    <submittedName>
        <fullName evidence="2">Uncharacterized protein</fullName>
    </submittedName>
</protein>
<evidence type="ECO:0000313" key="3">
    <source>
        <dbReference type="EMBL" id="SHK83281.1"/>
    </source>
</evidence>
<keyword evidence="1" id="KW-0472">Membrane</keyword>
<dbReference type="EMBL" id="FRAN01000003">
    <property type="protein sequence ID" value="SHK83281.1"/>
    <property type="molecule type" value="Genomic_DNA"/>
</dbReference>
<reference evidence="3" key="3">
    <citation type="submission" date="2016-11" db="EMBL/GenBank/DDBJ databases">
        <authorList>
            <person name="Jaros S."/>
            <person name="Januszkiewicz K."/>
            <person name="Wedrychowicz H."/>
        </authorList>
    </citation>
    <scope>NUCLEOTIDE SEQUENCE [LARGE SCALE GENOMIC DNA]</scope>
    <source>
        <strain evidence="3">DX253</strain>
    </source>
</reference>
<keyword evidence="1" id="KW-1133">Transmembrane helix</keyword>
<gene>
    <name evidence="3" type="ORF">SAMN05444342_2327</name>
    <name evidence="2" type="ORF">ZOD2009_10625</name>
</gene>
<dbReference type="AlphaFoldDB" id="E7QTJ7"/>
<feature type="transmembrane region" description="Helical" evidence="1">
    <location>
        <begin position="36"/>
        <end position="56"/>
    </location>
</feature>
<evidence type="ECO:0000313" key="5">
    <source>
        <dbReference type="Proteomes" id="UP000184203"/>
    </source>
</evidence>
<dbReference type="EMBL" id="AEMG01000009">
    <property type="protein sequence ID" value="EFW91926.1"/>
    <property type="molecule type" value="Genomic_DNA"/>
</dbReference>
<accession>E7QTJ7</accession>
<reference evidence="2 4" key="1">
    <citation type="journal article" date="2014" name="ISME J.">
        <title>Trehalose/2-sulfotrehalose biosynthesis and glycine-betaine uptake are widely spread mechanisms for osmoadaptation in the Halobacteriales.</title>
        <authorList>
            <person name="Youssef N.H."/>
            <person name="Savage-Ashlock K.N."/>
            <person name="McCully A.L."/>
            <person name="Luedtke B."/>
            <person name="Shaw E.I."/>
            <person name="Hoff W.D."/>
            <person name="Elshahed M.S."/>
        </authorList>
    </citation>
    <scope>NUCLEOTIDE SEQUENCE [LARGE SCALE GENOMIC DNA]</scope>
    <source>
        <strain evidence="2 4">DX253</strain>
    </source>
</reference>
<name>E7QTJ7_HALPU</name>
<evidence type="ECO:0000256" key="1">
    <source>
        <dbReference type="SAM" id="Phobius"/>
    </source>
</evidence>